<dbReference type="Gene3D" id="3.50.50.60">
    <property type="entry name" value="FAD/NAD(P)-binding domain"/>
    <property type="match status" value="1"/>
</dbReference>
<protein>
    <recommendedName>
        <fullName evidence="7">FAD-binding domain-containing protein</fullName>
    </recommendedName>
</protein>
<comment type="cofactor">
    <cofactor evidence="1">
        <name>FAD</name>
        <dbReference type="ChEBI" id="CHEBI:57692"/>
    </cofactor>
</comment>
<evidence type="ECO:0000313" key="9">
    <source>
        <dbReference type="Proteomes" id="UP000766486"/>
    </source>
</evidence>
<evidence type="ECO:0000256" key="3">
    <source>
        <dbReference type="ARBA" id="ARBA00022630"/>
    </source>
</evidence>
<dbReference type="SUPFAM" id="SSF51905">
    <property type="entry name" value="FAD/NAD(P)-binding domain"/>
    <property type="match status" value="1"/>
</dbReference>
<organism evidence="8 9">
    <name type="scientific">Bionectria ochroleuca</name>
    <name type="common">Gliocladium roseum</name>
    <dbReference type="NCBI Taxonomy" id="29856"/>
    <lineage>
        <taxon>Eukaryota</taxon>
        <taxon>Fungi</taxon>
        <taxon>Dikarya</taxon>
        <taxon>Ascomycota</taxon>
        <taxon>Pezizomycotina</taxon>
        <taxon>Sordariomycetes</taxon>
        <taxon>Hypocreomycetidae</taxon>
        <taxon>Hypocreales</taxon>
        <taxon>Bionectriaceae</taxon>
        <taxon>Clonostachys</taxon>
    </lineage>
</organism>
<reference evidence="8 9" key="1">
    <citation type="submission" date="2019-06" db="EMBL/GenBank/DDBJ databases">
        <authorList>
            <person name="Broberg M."/>
        </authorList>
    </citation>
    <scope>NUCLEOTIDE SEQUENCE [LARGE SCALE GENOMIC DNA]</scope>
</reference>
<dbReference type="Pfam" id="PF01494">
    <property type="entry name" value="FAD_binding_3"/>
    <property type="match status" value="1"/>
</dbReference>
<dbReference type="InterPro" id="IPR036188">
    <property type="entry name" value="FAD/NAD-bd_sf"/>
</dbReference>
<dbReference type="InterPro" id="IPR050562">
    <property type="entry name" value="FAD_mOase_fung"/>
</dbReference>
<sequence length="492" mass="53829">MAPRHEKKQVIIVGGGVTGLTLALTLQHLGIDWVLLEAYGSVVPAVGSGIGLYANGLRILDQLGIYHKVAASGQTTESMNYIDGTSGELIMRRVMKSLMVKRHGYINMFLPRSALLGIMYDAIIDKERIVCNQKVKRVETTEHSAFVYTEDGTIFEGQIVVGADGSRSTVRREMWRNADEQEPGWIPEQDRENKPCEHMCLFASAAPVKGISAGDLVGSALPGKAVGLMCNPDNSIFWFWFWTVPPSMRSVSLDQIPRPSEEDIQRELASCGNAIVSATGIHMSDLVQTMEYQGATALPNYVLKRWHHGRIVILGDAAHLFNPLVGQGANSCLESAAALANVLHEHLGPEVGKTNSWPLRKLSTAFASIEELRVSRLEFMVNRCQEAMRMVAWESWFPKFMLKRVAPLLPLSKFLNSYSDLIVDGVALNDRFPPTAAPHEWPYPEERSDQTGYSVGAKAGAVGAALAATAIALSFAGSGWKNLHIGISNLSS</sequence>
<name>A0ABY6TW55_BIOOC</name>
<keyword evidence="4" id="KW-0274">FAD</keyword>
<dbReference type="PRINTS" id="PR00420">
    <property type="entry name" value="RNGMNOXGNASE"/>
</dbReference>
<accession>A0ABY6TW55</accession>
<evidence type="ECO:0000259" key="7">
    <source>
        <dbReference type="Pfam" id="PF01494"/>
    </source>
</evidence>
<dbReference type="PANTHER" id="PTHR47356:SF2">
    <property type="entry name" value="FAD-BINDING DOMAIN-CONTAINING PROTEIN-RELATED"/>
    <property type="match status" value="1"/>
</dbReference>
<gene>
    <name evidence="8" type="ORF">CLO192961_LOCUS98174</name>
</gene>
<dbReference type="Proteomes" id="UP000766486">
    <property type="component" value="Unassembled WGS sequence"/>
</dbReference>
<keyword evidence="5" id="KW-0560">Oxidoreductase</keyword>
<feature type="domain" description="FAD-binding" evidence="7">
    <location>
        <begin position="9"/>
        <end position="347"/>
    </location>
</feature>
<evidence type="ECO:0000256" key="1">
    <source>
        <dbReference type="ARBA" id="ARBA00001974"/>
    </source>
</evidence>
<evidence type="ECO:0000256" key="6">
    <source>
        <dbReference type="ARBA" id="ARBA00023033"/>
    </source>
</evidence>
<keyword evidence="3" id="KW-0285">Flavoprotein</keyword>
<evidence type="ECO:0000256" key="2">
    <source>
        <dbReference type="ARBA" id="ARBA00007992"/>
    </source>
</evidence>
<dbReference type="InterPro" id="IPR002938">
    <property type="entry name" value="FAD-bd"/>
</dbReference>
<dbReference type="EMBL" id="CABFNS010000698">
    <property type="protein sequence ID" value="VUC22916.1"/>
    <property type="molecule type" value="Genomic_DNA"/>
</dbReference>
<proteinExistence type="inferred from homology"/>
<evidence type="ECO:0000256" key="4">
    <source>
        <dbReference type="ARBA" id="ARBA00022827"/>
    </source>
</evidence>
<keyword evidence="9" id="KW-1185">Reference proteome</keyword>
<dbReference type="PANTHER" id="PTHR47356">
    <property type="entry name" value="FAD-DEPENDENT MONOOXYGENASE ASQG-RELATED"/>
    <property type="match status" value="1"/>
</dbReference>
<evidence type="ECO:0000256" key="5">
    <source>
        <dbReference type="ARBA" id="ARBA00023002"/>
    </source>
</evidence>
<evidence type="ECO:0000313" key="8">
    <source>
        <dbReference type="EMBL" id="VUC22916.1"/>
    </source>
</evidence>
<comment type="caution">
    <text evidence="8">The sequence shown here is derived from an EMBL/GenBank/DDBJ whole genome shotgun (WGS) entry which is preliminary data.</text>
</comment>
<keyword evidence="6" id="KW-0503">Monooxygenase</keyword>
<comment type="similarity">
    <text evidence="2">Belongs to the paxM FAD-dependent monooxygenase family.</text>
</comment>